<gene>
    <name evidence="5" type="ORF">LNP81_21380</name>
</gene>
<evidence type="ECO:0000313" key="5">
    <source>
        <dbReference type="EMBL" id="MCC9065565.1"/>
    </source>
</evidence>
<comment type="caution">
    <text evidence="5">The sequence shown here is derived from an EMBL/GenBank/DDBJ whole genome shotgun (WGS) entry which is preliminary data.</text>
</comment>
<accession>A0ABS8MJ89</accession>
<dbReference type="PANTHER" id="PTHR33204:SF29">
    <property type="entry name" value="TRANSCRIPTIONAL REGULATOR"/>
    <property type="match status" value="1"/>
</dbReference>
<dbReference type="InterPro" id="IPR002577">
    <property type="entry name" value="HTH_HxlR"/>
</dbReference>
<evidence type="ECO:0000256" key="2">
    <source>
        <dbReference type="ARBA" id="ARBA00023125"/>
    </source>
</evidence>
<dbReference type="Pfam" id="PF01638">
    <property type="entry name" value="HxlR"/>
    <property type="match status" value="1"/>
</dbReference>
<dbReference type="PANTHER" id="PTHR33204">
    <property type="entry name" value="TRANSCRIPTIONAL REGULATOR, MARR FAMILY"/>
    <property type="match status" value="1"/>
</dbReference>
<evidence type="ECO:0000313" key="6">
    <source>
        <dbReference type="Proteomes" id="UP001430679"/>
    </source>
</evidence>
<reference evidence="5" key="1">
    <citation type="submission" date="2021-11" db="EMBL/GenBank/DDBJ databases">
        <title>Description of novel Flavobacterium species.</title>
        <authorList>
            <person name="Saticioglu I.B."/>
            <person name="Ay H."/>
            <person name="Altun S."/>
            <person name="Duman M."/>
        </authorList>
    </citation>
    <scope>NUCLEOTIDE SEQUENCE</scope>
    <source>
        <strain evidence="5">F-30</strain>
    </source>
</reference>
<keyword evidence="2" id="KW-0238">DNA-binding</keyword>
<dbReference type="EMBL" id="JAJJMM010000001">
    <property type="protein sequence ID" value="MCC9065565.1"/>
    <property type="molecule type" value="Genomic_DNA"/>
</dbReference>
<dbReference type="InterPro" id="IPR036390">
    <property type="entry name" value="WH_DNA-bd_sf"/>
</dbReference>
<evidence type="ECO:0000259" key="4">
    <source>
        <dbReference type="PROSITE" id="PS51118"/>
    </source>
</evidence>
<dbReference type="PROSITE" id="PS51118">
    <property type="entry name" value="HTH_HXLR"/>
    <property type="match status" value="1"/>
</dbReference>
<dbReference type="SUPFAM" id="SSF46785">
    <property type="entry name" value="Winged helix' DNA-binding domain"/>
    <property type="match status" value="1"/>
</dbReference>
<dbReference type="Gene3D" id="1.10.10.10">
    <property type="entry name" value="Winged helix-like DNA-binding domain superfamily/Winged helix DNA-binding domain"/>
    <property type="match status" value="1"/>
</dbReference>
<dbReference type="RefSeq" id="WP_230039322.1">
    <property type="nucleotide sequence ID" value="NZ_JAJJMM010000001.1"/>
</dbReference>
<keyword evidence="6" id="KW-1185">Reference proteome</keyword>
<protein>
    <submittedName>
        <fullName evidence="5">Helix-turn-helix transcriptional regulator</fullName>
    </submittedName>
</protein>
<organism evidence="5 6">
    <name type="scientific">Flavobacterium piscisymbiosum</name>
    <dbReference type="NCBI Taxonomy" id="2893753"/>
    <lineage>
        <taxon>Bacteria</taxon>
        <taxon>Pseudomonadati</taxon>
        <taxon>Bacteroidota</taxon>
        <taxon>Flavobacteriia</taxon>
        <taxon>Flavobacteriales</taxon>
        <taxon>Flavobacteriaceae</taxon>
        <taxon>Flavobacterium</taxon>
    </lineage>
</organism>
<keyword evidence="3" id="KW-0804">Transcription</keyword>
<evidence type="ECO:0000256" key="3">
    <source>
        <dbReference type="ARBA" id="ARBA00023163"/>
    </source>
</evidence>
<dbReference type="Proteomes" id="UP001430679">
    <property type="component" value="Unassembled WGS sequence"/>
</dbReference>
<dbReference type="InterPro" id="IPR036388">
    <property type="entry name" value="WH-like_DNA-bd_sf"/>
</dbReference>
<sequence length="132" mass="15314">MAKRKESSTNTENRNYITTCNLTYAVCLVGGRWKLLILCKLEKGKLRFGELRNQICNITERMLTLQLRELERDGMVKRTVYAEVPPRVEYELTEISLKLVPIWGLISNWGAEHKETMAQKNAIEAENLVEQE</sequence>
<name>A0ABS8MJ89_9FLAO</name>
<keyword evidence="1" id="KW-0805">Transcription regulation</keyword>
<evidence type="ECO:0000256" key="1">
    <source>
        <dbReference type="ARBA" id="ARBA00023015"/>
    </source>
</evidence>
<proteinExistence type="predicted"/>
<feature type="domain" description="HTH hxlR-type" evidence="4">
    <location>
        <begin position="20"/>
        <end position="118"/>
    </location>
</feature>